<name>A0A1H6SX67_9GAMM</name>
<dbReference type="STRING" id="170623.SAMN04244579_01707"/>
<protein>
    <submittedName>
        <fullName evidence="3">Cytochrome oxidase maturation protein, cbb3-type</fullName>
    </submittedName>
</protein>
<keyword evidence="2" id="KW-0472">Membrane</keyword>
<evidence type="ECO:0000313" key="3">
    <source>
        <dbReference type="EMBL" id="SEI70414.1"/>
    </source>
</evidence>
<evidence type="ECO:0000256" key="1">
    <source>
        <dbReference type="SAM" id="MobiDB-lite"/>
    </source>
</evidence>
<keyword evidence="6" id="KW-1185">Reference proteome</keyword>
<keyword evidence="2" id="KW-1133">Transmembrane helix</keyword>
<dbReference type="PANTHER" id="PTHR41532:SF1">
    <property type="entry name" value="FIXS PROTEIN"/>
    <property type="match status" value="1"/>
</dbReference>
<dbReference type="InterPro" id="IPR004714">
    <property type="entry name" value="Cyt_oxidase_maturation_cbb3"/>
</dbReference>
<dbReference type="Proteomes" id="UP000199005">
    <property type="component" value="Unassembled WGS sequence"/>
</dbReference>
<evidence type="ECO:0000313" key="7">
    <source>
        <dbReference type="Proteomes" id="UP000199005"/>
    </source>
</evidence>
<dbReference type="PANTHER" id="PTHR41532">
    <property type="entry name" value="FIXS PROTEIN"/>
    <property type="match status" value="1"/>
</dbReference>
<dbReference type="NCBIfam" id="TIGR00847">
    <property type="entry name" value="ccoS"/>
    <property type="match status" value="1"/>
</dbReference>
<dbReference type="EMBL" id="FOSX01000033">
    <property type="protein sequence ID" value="SFK90736.1"/>
    <property type="molecule type" value="Genomic_DNA"/>
</dbReference>
<organism evidence="3 7">
    <name type="scientific">Azotobacter beijerinckii</name>
    <dbReference type="NCBI Taxonomy" id="170623"/>
    <lineage>
        <taxon>Bacteria</taxon>
        <taxon>Pseudomonadati</taxon>
        <taxon>Pseudomonadota</taxon>
        <taxon>Gammaproteobacteria</taxon>
        <taxon>Pseudomonadales</taxon>
        <taxon>Pseudomonadaceae</taxon>
        <taxon>Azotobacter</taxon>
    </lineage>
</organism>
<reference evidence="7 8" key="1">
    <citation type="submission" date="2016-10" db="EMBL/GenBank/DDBJ databases">
        <authorList>
            <person name="de Groot N.N."/>
        </authorList>
    </citation>
    <scope>NUCLEOTIDE SEQUENCE [LARGE SCALE GENOMIC DNA]</scope>
    <source>
        <strain evidence="3 7">DSM 1041</strain>
        <strain evidence="5 8">DSM 381</strain>
    </source>
</reference>
<evidence type="ECO:0000256" key="2">
    <source>
        <dbReference type="SAM" id="Phobius"/>
    </source>
</evidence>
<evidence type="ECO:0000313" key="4">
    <source>
        <dbReference type="EMBL" id="SFB35645.1"/>
    </source>
</evidence>
<evidence type="ECO:0000313" key="8">
    <source>
        <dbReference type="Proteomes" id="UP000199579"/>
    </source>
</evidence>
<keyword evidence="2" id="KW-0812">Transmembrane</keyword>
<feature type="transmembrane region" description="Helical" evidence="2">
    <location>
        <begin position="6"/>
        <end position="26"/>
    </location>
</feature>
<dbReference type="RefSeq" id="WP_090898699.1">
    <property type="nucleotide sequence ID" value="NZ_FNYO01000016.1"/>
</dbReference>
<reference evidence="4 6" key="2">
    <citation type="submission" date="2016-10" db="EMBL/GenBank/DDBJ databases">
        <authorList>
            <person name="Varghese N."/>
            <person name="Submissions S."/>
        </authorList>
    </citation>
    <scope>NUCLEOTIDE SEQUENCE [LARGE SCALE GENOMIC DNA]</scope>
    <source>
        <strain evidence="4 6">DSM 282</strain>
    </source>
</reference>
<dbReference type="Proteomes" id="UP000199579">
    <property type="component" value="Unassembled WGS sequence"/>
</dbReference>
<gene>
    <name evidence="4" type="ORF">SAMN04244571_02382</name>
    <name evidence="5" type="ORF">SAMN04244574_02332</name>
    <name evidence="3" type="ORF">SAMN04244579_01707</name>
</gene>
<proteinExistence type="predicted"/>
<accession>A0A1H6SX67</accession>
<dbReference type="Proteomes" id="UP000198861">
    <property type="component" value="Unassembled WGS sequence"/>
</dbReference>
<feature type="compositionally biased region" description="Basic and acidic residues" evidence="1">
    <location>
        <begin position="59"/>
        <end position="70"/>
    </location>
</feature>
<dbReference type="Pfam" id="PF03597">
    <property type="entry name" value="FixS"/>
    <property type="match status" value="1"/>
</dbReference>
<dbReference type="EMBL" id="FNYO01000016">
    <property type="protein sequence ID" value="SEI70414.1"/>
    <property type="molecule type" value="Genomic_DNA"/>
</dbReference>
<evidence type="ECO:0000313" key="6">
    <source>
        <dbReference type="Proteomes" id="UP000198861"/>
    </source>
</evidence>
<dbReference type="AlphaFoldDB" id="A0A1H6SX67"/>
<dbReference type="EMBL" id="FOKJ01000037">
    <property type="protein sequence ID" value="SFB35645.1"/>
    <property type="molecule type" value="Genomic_DNA"/>
</dbReference>
<evidence type="ECO:0000313" key="5">
    <source>
        <dbReference type="EMBL" id="SFK90736.1"/>
    </source>
</evidence>
<sequence length="70" mass="7718">MAALYVMIPVALVVVALAIWLLFWAIDNGQYDDLDSPAHNILFDDEDPSHKAGQAEAENPTKRDEAPPRA</sequence>
<feature type="region of interest" description="Disordered" evidence="1">
    <location>
        <begin position="42"/>
        <end position="70"/>
    </location>
</feature>